<evidence type="ECO:0000313" key="1">
    <source>
        <dbReference type="EMBL" id="KAK2651937.1"/>
    </source>
</evidence>
<dbReference type="Proteomes" id="UP001280121">
    <property type="component" value="Unassembled WGS sequence"/>
</dbReference>
<dbReference type="AlphaFoldDB" id="A0AAD9X3A8"/>
<comment type="caution">
    <text evidence="1">The sequence shown here is derived from an EMBL/GenBank/DDBJ whole genome shotgun (WGS) entry which is preliminary data.</text>
</comment>
<organism evidence="1 2">
    <name type="scientific">Dipteronia dyeriana</name>
    <dbReference type="NCBI Taxonomy" id="168575"/>
    <lineage>
        <taxon>Eukaryota</taxon>
        <taxon>Viridiplantae</taxon>
        <taxon>Streptophyta</taxon>
        <taxon>Embryophyta</taxon>
        <taxon>Tracheophyta</taxon>
        <taxon>Spermatophyta</taxon>
        <taxon>Magnoliopsida</taxon>
        <taxon>eudicotyledons</taxon>
        <taxon>Gunneridae</taxon>
        <taxon>Pentapetalae</taxon>
        <taxon>rosids</taxon>
        <taxon>malvids</taxon>
        <taxon>Sapindales</taxon>
        <taxon>Sapindaceae</taxon>
        <taxon>Hippocastanoideae</taxon>
        <taxon>Acereae</taxon>
        <taxon>Dipteronia</taxon>
    </lineage>
</organism>
<sequence length="99" mass="11541">MKIVRTHNIKGVLIGTDDEGMFDGNEEKTQAFVDNFEYEFDESVDVEVLCSCINERGSGLKLCKEPFTKDIVVMKDRKTLSAQFMKIAKYQRCSNWYQW</sequence>
<evidence type="ECO:0000313" key="2">
    <source>
        <dbReference type="Proteomes" id="UP001280121"/>
    </source>
</evidence>
<accession>A0AAD9X3A8</accession>
<protein>
    <submittedName>
        <fullName evidence="1">Uncharacterized protein</fullName>
    </submittedName>
</protein>
<keyword evidence="2" id="KW-1185">Reference proteome</keyword>
<gene>
    <name evidence="1" type="ORF">Ddye_011793</name>
</gene>
<reference evidence="1" key="1">
    <citation type="journal article" date="2023" name="Plant J.">
        <title>Genome sequences and population genomics provide insights into the demographic history, inbreeding, and mutation load of two 'living fossil' tree species of Dipteronia.</title>
        <authorList>
            <person name="Feng Y."/>
            <person name="Comes H.P."/>
            <person name="Chen J."/>
            <person name="Zhu S."/>
            <person name="Lu R."/>
            <person name="Zhang X."/>
            <person name="Li P."/>
            <person name="Qiu J."/>
            <person name="Olsen K.M."/>
            <person name="Qiu Y."/>
        </authorList>
    </citation>
    <scope>NUCLEOTIDE SEQUENCE</scope>
    <source>
        <strain evidence="1">KIB01</strain>
    </source>
</reference>
<dbReference type="EMBL" id="JANJYI010000004">
    <property type="protein sequence ID" value="KAK2651937.1"/>
    <property type="molecule type" value="Genomic_DNA"/>
</dbReference>
<proteinExistence type="predicted"/>
<name>A0AAD9X3A8_9ROSI</name>